<keyword evidence="6" id="KW-0406">Ion transport</keyword>
<dbReference type="OrthoDB" id="16982at2759"/>
<dbReference type="GO" id="GO:0006874">
    <property type="term" value="P:intracellular calcium ion homeostasis"/>
    <property type="evidence" value="ECO:0007669"/>
    <property type="project" value="TreeGrafter"/>
</dbReference>
<feature type="transmembrane region" description="Helical" evidence="9">
    <location>
        <begin position="626"/>
        <end position="648"/>
    </location>
</feature>
<feature type="transmembrane region" description="Helical" evidence="9">
    <location>
        <begin position="560"/>
        <end position="580"/>
    </location>
</feature>
<dbReference type="GO" id="GO:0012505">
    <property type="term" value="C:endomembrane system"/>
    <property type="evidence" value="ECO:0007669"/>
    <property type="project" value="UniProtKB-SubCell"/>
</dbReference>
<dbReference type="InterPro" id="IPR044880">
    <property type="entry name" value="NCX_ion-bd_dom_sf"/>
</dbReference>
<feature type="region of interest" description="Disordered" evidence="8">
    <location>
        <begin position="1"/>
        <end position="206"/>
    </location>
</feature>
<feature type="domain" description="Inner membrane component" evidence="11">
    <location>
        <begin position="289"/>
        <end position="341"/>
    </location>
</feature>
<evidence type="ECO:0000256" key="4">
    <source>
        <dbReference type="ARBA" id="ARBA00022692"/>
    </source>
</evidence>
<feature type="transmembrane region" description="Helical" evidence="9">
    <location>
        <begin position="592"/>
        <end position="614"/>
    </location>
</feature>
<feature type="domain" description="Sodium/calcium exchanger membrane region" evidence="10">
    <location>
        <begin position="561"/>
        <end position="673"/>
    </location>
</feature>
<dbReference type="GO" id="GO:0005774">
    <property type="term" value="C:vacuolar membrane"/>
    <property type="evidence" value="ECO:0007669"/>
    <property type="project" value="UniProtKB-ARBA"/>
</dbReference>
<evidence type="ECO:0000259" key="11">
    <source>
        <dbReference type="Pfam" id="PF03733"/>
    </source>
</evidence>
<evidence type="ECO:0000256" key="9">
    <source>
        <dbReference type="SAM" id="Phobius"/>
    </source>
</evidence>
<evidence type="ECO:0000256" key="6">
    <source>
        <dbReference type="ARBA" id="ARBA00023065"/>
    </source>
</evidence>
<proteinExistence type="inferred from homology"/>
<feature type="transmembrane region" description="Helical" evidence="9">
    <location>
        <begin position="297"/>
        <end position="318"/>
    </location>
</feature>
<dbReference type="FunCoup" id="A0A423X873">
    <property type="interactions" value="13"/>
</dbReference>
<keyword evidence="5 9" id="KW-1133">Transmembrane helix</keyword>
<evidence type="ECO:0000256" key="8">
    <source>
        <dbReference type="SAM" id="MobiDB-lite"/>
    </source>
</evidence>
<protein>
    <recommendedName>
        <fullName evidence="14">Sodium/calcium exchanger membrane region domain-containing protein</fullName>
    </recommendedName>
</protein>
<feature type="transmembrane region" description="Helical" evidence="9">
    <location>
        <begin position="735"/>
        <end position="753"/>
    </location>
</feature>
<feature type="transmembrane region" description="Helical" evidence="9">
    <location>
        <begin position="993"/>
        <end position="1012"/>
    </location>
</feature>
<dbReference type="PANTHER" id="PTHR31503">
    <property type="entry name" value="VACUOLAR CALCIUM ION TRANSPORTER"/>
    <property type="match status" value="1"/>
</dbReference>
<dbReference type="Pfam" id="PF01699">
    <property type="entry name" value="Na_Ca_ex"/>
    <property type="match status" value="2"/>
</dbReference>
<dbReference type="STRING" id="1230097.A0A423X873"/>
<dbReference type="InParanoid" id="A0A423X873"/>
<evidence type="ECO:0000256" key="7">
    <source>
        <dbReference type="ARBA" id="ARBA00023136"/>
    </source>
</evidence>
<sequence length="1087" mass="119310">MDPSYQLPADDASQPSRRSSVGPSPTDARSASRYEPVTGRDDDRFSESYQSADTVRRRPDASGTYGTVSPSPGTASSSQYLEHGASHERHHQRLGTSGSQSSRSPVPGPTSERGKTKPRKPPMARRTSSTTQGPYRGEVFSVDDALDEVAADQERHANYSTVRRRNLNPPNLSRIQSSRDVGDNGEEAAPRTPTIAEEQEDVSSGLEGVVVQPEDELDTETPVEDDGDISDAESFTLKDRQQAINETHPFGIRLWKPALYKKNRSVQKNAEGDIHSSPGGRVDWWLLSFNVVWTICFGWWMALIAFTGALVCFIFAAAPSAGEYGRVLWGLASYLFYPFGKFIRLEQQEAYIDEDQGEGRSISEYEQWQSGDLEYGRLFFGPERGRSIIGRSRRSIDSEPSETDSLLGRGRGDLDSSSDDGLPRNKRRLFGRGQWNIGRVIFFFFFYVLITPSLFIVSAICWLLVFWIPMGKVTLLLFDHLRRHPLALSFESDATYARIPAAPHSSVIVCTYRAVGLKYWKYTVDGTNIFLINLMAVVLFVIFDWAVLEGMLHIENFLTSSAFLFVAALFSIIPLAYFIGQAVASISAQSSMGLGAAINAFFSTIVEVFLYCVALKDGKGALVEGSIVGSIFAGILFLPGLSMCFGAIKRKTQRFNARSAGVTSTMLLFAVIGAFGPTLFYQIYGSHELTCVDCVSPGHAKQAGGGHRDCRRCYFSQTPALDERFYIEAVRPYCYMAAVMLFLSYAIGLWFTLRTHAAVIWNTEQDEKKHDEPRQPAPGGQSAARSGYPSLAESTATDIRESHIYKRTLGQTLRQVGLQPSGSIIGNGATTTTPHIPPPKNGSIGAAMHIPGLSEAENSQLAQIGQAAGQGGHDAPNWSRLKSAVILMGATVLYAIIAEILVDTVDVVLEGIAIDEKFLGVTLFALVPNTTEFLNAISFAMNGNITLSMEIGSAYALQVCLLQIPALVLFSAVYPMDIPDPLETARYTFSLLFPQWDMVTVILCVFLLSYMYGEGKSNYFKGSILLLSYLVVVIGYYFSGYGVGLDSVDAKSRFDVWSADGGGWIPSETTSKDTFKTVGRSTNGVVF</sequence>
<feature type="compositionally biased region" description="Polar residues" evidence="8">
    <location>
        <begin position="94"/>
        <end position="104"/>
    </location>
</feature>
<keyword evidence="3" id="KW-0813">Transport</keyword>
<evidence type="ECO:0000256" key="2">
    <source>
        <dbReference type="ARBA" id="ARBA00008170"/>
    </source>
</evidence>
<reference evidence="12 13" key="1">
    <citation type="submission" date="2015-09" db="EMBL/GenBank/DDBJ databases">
        <title>Host preference determinants of Valsa canker pathogens revealed by comparative genomics.</title>
        <authorList>
            <person name="Yin Z."/>
            <person name="Huang L."/>
        </authorList>
    </citation>
    <scope>NUCLEOTIDE SEQUENCE [LARGE SCALE GENOMIC DNA]</scope>
    <source>
        <strain evidence="12 13">SXYLt</strain>
    </source>
</reference>
<keyword evidence="4 9" id="KW-0812">Transmembrane</keyword>
<evidence type="ECO:0000259" key="10">
    <source>
        <dbReference type="Pfam" id="PF01699"/>
    </source>
</evidence>
<evidence type="ECO:0000256" key="3">
    <source>
        <dbReference type="ARBA" id="ARBA00022448"/>
    </source>
</evidence>
<feature type="region of interest" description="Disordered" evidence="8">
    <location>
        <begin position="393"/>
        <end position="420"/>
    </location>
</feature>
<comment type="subcellular location">
    <subcellularLocation>
        <location evidence="1">Endomembrane system</location>
        <topology evidence="1">Multi-pass membrane protein</topology>
    </subcellularLocation>
</comment>
<comment type="similarity">
    <text evidence="2">Belongs to the Ca(2+):cation antiporter (CaCA) (TC 2.A.19) family.</text>
</comment>
<feature type="compositionally biased region" description="Basic and acidic residues" evidence="8">
    <location>
        <begin position="765"/>
        <end position="774"/>
    </location>
</feature>
<feature type="transmembrane region" description="Helical" evidence="9">
    <location>
        <begin position="528"/>
        <end position="548"/>
    </location>
</feature>
<dbReference type="Pfam" id="PF03733">
    <property type="entry name" value="YccF"/>
    <property type="match status" value="1"/>
</dbReference>
<comment type="caution">
    <text evidence="12">The sequence shown here is derived from an EMBL/GenBank/DDBJ whole genome shotgun (WGS) entry which is preliminary data.</text>
</comment>
<accession>A0A423X873</accession>
<name>A0A423X873_9PEZI</name>
<dbReference type="FunFam" id="1.20.1420.30:FF:000017">
    <property type="entry name" value="Calcium permease family membrane transporter"/>
    <property type="match status" value="1"/>
</dbReference>
<keyword evidence="7 9" id="KW-0472">Membrane</keyword>
<dbReference type="AlphaFoldDB" id="A0A423X873"/>
<feature type="transmembrane region" description="Helical" evidence="9">
    <location>
        <begin position="660"/>
        <end position="680"/>
    </location>
</feature>
<gene>
    <name evidence="12" type="ORF">VPNG_05188</name>
</gene>
<organism evidence="12 13">
    <name type="scientific">Cytospora leucostoma</name>
    <dbReference type="NCBI Taxonomy" id="1230097"/>
    <lineage>
        <taxon>Eukaryota</taxon>
        <taxon>Fungi</taxon>
        <taxon>Dikarya</taxon>
        <taxon>Ascomycota</taxon>
        <taxon>Pezizomycotina</taxon>
        <taxon>Sordariomycetes</taxon>
        <taxon>Sordariomycetidae</taxon>
        <taxon>Diaporthales</taxon>
        <taxon>Cytosporaceae</taxon>
        <taxon>Cytospora</taxon>
    </lineage>
</organism>
<feature type="transmembrane region" description="Helical" evidence="9">
    <location>
        <begin position="1019"/>
        <end position="1038"/>
    </location>
</feature>
<feature type="transmembrane region" description="Helical" evidence="9">
    <location>
        <begin position="884"/>
        <end position="902"/>
    </location>
</feature>
<feature type="domain" description="Sodium/calcium exchanger membrane region" evidence="10">
    <location>
        <begin position="883"/>
        <end position="1034"/>
    </location>
</feature>
<evidence type="ECO:0008006" key="14">
    <source>
        <dbReference type="Google" id="ProtNLM"/>
    </source>
</evidence>
<feature type="transmembrane region" description="Helical" evidence="9">
    <location>
        <begin position="456"/>
        <end position="478"/>
    </location>
</feature>
<dbReference type="InterPro" id="IPR005185">
    <property type="entry name" value="YccF"/>
</dbReference>
<dbReference type="SUPFAM" id="SSF81665">
    <property type="entry name" value="Calcium ATPase, transmembrane domain M"/>
    <property type="match status" value="1"/>
</dbReference>
<feature type="region of interest" description="Disordered" evidence="8">
    <location>
        <begin position="765"/>
        <end position="792"/>
    </location>
</feature>
<evidence type="ECO:0000256" key="5">
    <source>
        <dbReference type="ARBA" id="ARBA00022989"/>
    </source>
</evidence>
<dbReference type="PANTHER" id="PTHR31503:SF10">
    <property type="entry name" value="VNX1 PROTEIN"/>
    <property type="match status" value="1"/>
</dbReference>
<keyword evidence="13" id="KW-1185">Reference proteome</keyword>
<dbReference type="EMBL" id="LKEB01000024">
    <property type="protein sequence ID" value="ROW11980.1"/>
    <property type="molecule type" value="Genomic_DNA"/>
</dbReference>
<dbReference type="InterPro" id="IPR004837">
    <property type="entry name" value="NaCa_Exmemb"/>
</dbReference>
<feature type="compositionally biased region" description="Polar residues" evidence="8">
    <location>
        <begin position="64"/>
        <end position="80"/>
    </location>
</feature>
<feature type="compositionally biased region" description="Polar residues" evidence="8">
    <location>
        <begin position="13"/>
        <end position="29"/>
    </location>
</feature>
<feature type="transmembrane region" description="Helical" evidence="9">
    <location>
        <begin position="954"/>
        <end position="973"/>
    </location>
</feature>
<dbReference type="InterPro" id="IPR023298">
    <property type="entry name" value="ATPase_P-typ_TM_dom_sf"/>
</dbReference>
<dbReference type="GO" id="GO:0015369">
    <property type="term" value="F:calcium:proton antiporter activity"/>
    <property type="evidence" value="ECO:0007669"/>
    <property type="project" value="TreeGrafter"/>
</dbReference>
<feature type="transmembrane region" description="Helical" evidence="9">
    <location>
        <begin position="922"/>
        <end position="942"/>
    </location>
</feature>
<dbReference type="Gene3D" id="1.20.1420.30">
    <property type="entry name" value="NCX, central ion-binding region"/>
    <property type="match status" value="2"/>
</dbReference>
<evidence type="ECO:0000313" key="12">
    <source>
        <dbReference type="EMBL" id="ROW11980.1"/>
    </source>
</evidence>
<dbReference type="Proteomes" id="UP000285146">
    <property type="component" value="Unassembled WGS sequence"/>
</dbReference>
<evidence type="ECO:0000256" key="1">
    <source>
        <dbReference type="ARBA" id="ARBA00004127"/>
    </source>
</evidence>
<dbReference type="InterPro" id="IPR004713">
    <property type="entry name" value="CaH_exchang"/>
</dbReference>
<evidence type="ECO:0000313" key="13">
    <source>
        <dbReference type="Proteomes" id="UP000285146"/>
    </source>
</evidence>